<dbReference type="PROSITE" id="PS50851">
    <property type="entry name" value="CHEW"/>
    <property type="match status" value="1"/>
</dbReference>
<dbReference type="Gene3D" id="2.30.30.40">
    <property type="entry name" value="SH3 Domains"/>
    <property type="match status" value="1"/>
</dbReference>
<dbReference type="InterPro" id="IPR036061">
    <property type="entry name" value="CheW-like_dom_sf"/>
</dbReference>
<dbReference type="InterPro" id="IPR039315">
    <property type="entry name" value="CheW"/>
</dbReference>
<protein>
    <recommendedName>
        <fullName evidence="1">CheW-like domain-containing protein</fullName>
    </recommendedName>
</protein>
<name>A0A6M9PRL7_9BURK</name>
<dbReference type="Gene3D" id="2.40.50.180">
    <property type="entry name" value="CheA-289, Domain 4"/>
    <property type="match status" value="1"/>
</dbReference>
<dbReference type="EMBL" id="CP028941">
    <property type="protein sequence ID" value="QKM62168.1"/>
    <property type="molecule type" value="Genomic_DNA"/>
</dbReference>
<sequence length="155" mass="16732">MIERSYLAFKVGPYHLGIPSDELIEVNRNLSCTKVPGSPKMIRGILNLRGLIMPAIDIGAYLEIADAKSESFCIILKVQDNFIALMVDSIGDILTFKTDELVLPPADSSGQFEEAILGAFRLTEGLLIILSTSALAHNAQNPSIHSISGAHSLLV</sequence>
<dbReference type="GO" id="GO:0007165">
    <property type="term" value="P:signal transduction"/>
    <property type="evidence" value="ECO:0007669"/>
    <property type="project" value="InterPro"/>
</dbReference>
<dbReference type="InterPro" id="IPR002545">
    <property type="entry name" value="CheW-lke_dom"/>
</dbReference>
<evidence type="ECO:0000313" key="2">
    <source>
        <dbReference type="EMBL" id="QKM62168.1"/>
    </source>
</evidence>
<dbReference type="GO" id="GO:0005829">
    <property type="term" value="C:cytosol"/>
    <property type="evidence" value="ECO:0007669"/>
    <property type="project" value="TreeGrafter"/>
</dbReference>
<dbReference type="Pfam" id="PF01584">
    <property type="entry name" value="CheW"/>
    <property type="match status" value="1"/>
</dbReference>
<dbReference type="AlphaFoldDB" id="A0A6M9PRL7"/>
<dbReference type="KEGG" id="pani:DCO16_03195"/>
<dbReference type="SMART" id="SM00260">
    <property type="entry name" value="CheW"/>
    <property type="match status" value="1"/>
</dbReference>
<keyword evidence="3" id="KW-1185">Reference proteome</keyword>
<dbReference type="GO" id="GO:0006935">
    <property type="term" value="P:chemotaxis"/>
    <property type="evidence" value="ECO:0007669"/>
    <property type="project" value="InterPro"/>
</dbReference>
<dbReference type="PANTHER" id="PTHR22617">
    <property type="entry name" value="CHEMOTAXIS SENSOR HISTIDINE KINASE-RELATED"/>
    <property type="match status" value="1"/>
</dbReference>
<organism evidence="2 3">
    <name type="scientific">Polynucleobacter antarcticus</name>
    <dbReference type="NCBI Taxonomy" id="1743162"/>
    <lineage>
        <taxon>Bacteria</taxon>
        <taxon>Pseudomonadati</taxon>
        <taxon>Pseudomonadota</taxon>
        <taxon>Betaproteobacteria</taxon>
        <taxon>Burkholderiales</taxon>
        <taxon>Burkholderiaceae</taxon>
        <taxon>Polynucleobacter</taxon>
    </lineage>
</organism>
<gene>
    <name evidence="2" type="ORF">DCO16_03195</name>
</gene>
<proteinExistence type="predicted"/>
<dbReference type="RefSeq" id="WP_173942318.1">
    <property type="nucleotide sequence ID" value="NZ_CBCSCD010000003.1"/>
</dbReference>
<feature type="domain" description="CheW-like" evidence="1">
    <location>
        <begin position="3"/>
        <end position="141"/>
    </location>
</feature>
<dbReference type="Proteomes" id="UP000500806">
    <property type="component" value="Chromosome"/>
</dbReference>
<dbReference type="PANTHER" id="PTHR22617:SF23">
    <property type="entry name" value="CHEMOTAXIS PROTEIN CHEW"/>
    <property type="match status" value="1"/>
</dbReference>
<dbReference type="SUPFAM" id="SSF50341">
    <property type="entry name" value="CheW-like"/>
    <property type="match status" value="1"/>
</dbReference>
<reference evidence="2 3" key="1">
    <citation type="submission" date="2018-04" db="EMBL/GenBank/DDBJ databases">
        <title>Polynucleobacter sp. LimPoW16 genome.</title>
        <authorList>
            <person name="Hahn M.W."/>
        </authorList>
    </citation>
    <scope>NUCLEOTIDE SEQUENCE [LARGE SCALE GENOMIC DNA]</scope>
    <source>
        <strain evidence="2 3">LimPoW16</strain>
    </source>
</reference>
<evidence type="ECO:0000313" key="3">
    <source>
        <dbReference type="Proteomes" id="UP000500806"/>
    </source>
</evidence>
<accession>A0A6M9PRL7</accession>
<evidence type="ECO:0000259" key="1">
    <source>
        <dbReference type="PROSITE" id="PS50851"/>
    </source>
</evidence>